<comment type="similarity">
    <text evidence="6">Belongs to the peptidase M48 family.</text>
</comment>
<sequence>MFRRSLRQPASLFRLQPSVSRISSTHLRPISLSARREAYVRFTAPGGPPKKSQNDLHYSNWDPRIKGAVVILGLGTVYYLSHLEQVPDTGRWRFMNTSSNFEAKFAELTRKQMREELAQNTLPPNHPLSRHVRRVVTRILHASNLGVLRGEAQPLISSPFGFGQDSEGHAWNPDAEFGAAVDPGPVYGPSKEWDVIVVNDVKTMNAMALPGIIVVFTGILPVCQDEEGLAAVLSHEIGHVVARHSAERLSAQTVAWGLLLVLSVVGIDMGMTDIFQKLLLELPNSRTQEREADLIGLRLMSRACYNPEAAPEMFSRLGKLESKMGKGAMTFFQTHPSSESRVKLLEKYLPEAFSILSANPDCENVRQQLESFKETAHAIKFDHRRNDFEIA</sequence>
<dbReference type="GO" id="GO:0005743">
    <property type="term" value="C:mitochondrial inner membrane"/>
    <property type="evidence" value="ECO:0007669"/>
    <property type="project" value="TreeGrafter"/>
</dbReference>
<dbReference type="Proteomes" id="UP000283269">
    <property type="component" value="Unassembled WGS sequence"/>
</dbReference>
<evidence type="ECO:0000256" key="6">
    <source>
        <dbReference type="RuleBase" id="RU003983"/>
    </source>
</evidence>
<evidence type="ECO:0000256" key="3">
    <source>
        <dbReference type="ARBA" id="ARBA00022801"/>
    </source>
</evidence>
<organism evidence="8 9">
    <name type="scientific">Psilocybe cyanescens</name>
    <dbReference type="NCBI Taxonomy" id="93625"/>
    <lineage>
        <taxon>Eukaryota</taxon>
        <taxon>Fungi</taxon>
        <taxon>Dikarya</taxon>
        <taxon>Basidiomycota</taxon>
        <taxon>Agaricomycotina</taxon>
        <taxon>Agaricomycetes</taxon>
        <taxon>Agaricomycetidae</taxon>
        <taxon>Agaricales</taxon>
        <taxon>Agaricineae</taxon>
        <taxon>Strophariaceae</taxon>
        <taxon>Psilocybe</taxon>
    </lineage>
</organism>
<evidence type="ECO:0000313" key="9">
    <source>
        <dbReference type="Proteomes" id="UP000283269"/>
    </source>
</evidence>
<evidence type="ECO:0000256" key="2">
    <source>
        <dbReference type="ARBA" id="ARBA00022723"/>
    </source>
</evidence>
<evidence type="ECO:0000256" key="4">
    <source>
        <dbReference type="ARBA" id="ARBA00022833"/>
    </source>
</evidence>
<dbReference type="EMBL" id="NHYD01002654">
    <property type="protein sequence ID" value="PPQ85697.1"/>
    <property type="molecule type" value="Genomic_DNA"/>
</dbReference>
<evidence type="ECO:0000259" key="7">
    <source>
        <dbReference type="Pfam" id="PF01435"/>
    </source>
</evidence>
<keyword evidence="1 6" id="KW-0645">Protease</keyword>
<dbReference type="InParanoid" id="A0A409X4P8"/>
<keyword evidence="3 6" id="KW-0378">Hydrolase</keyword>
<dbReference type="STRING" id="93625.A0A409X4P8"/>
<gene>
    <name evidence="8" type="ORF">CVT25_002731</name>
</gene>
<feature type="domain" description="Peptidase M48" evidence="7">
    <location>
        <begin position="189"/>
        <end position="347"/>
    </location>
</feature>
<comment type="cofactor">
    <cofactor evidence="6">
        <name>Zn(2+)</name>
        <dbReference type="ChEBI" id="CHEBI:29105"/>
    </cofactor>
    <text evidence="6">Binds 1 zinc ion per subunit.</text>
</comment>
<dbReference type="FunCoup" id="A0A409X4P8">
    <property type="interactions" value="97"/>
</dbReference>
<dbReference type="GO" id="GO:0034982">
    <property type="term" value="P:mitochondrial protein processing"/>
    <property type="evidence" value="ECO:0007669"/>
    <property type="project" value="TreeGrafter"/>
</dbReference>
<keyword evidence="5 6" id="KW-0482">Metalloprotease</keyword>
<dbReference type="PANTHER" id="PTHR22726:SF1">
    <property type="entry name" value="METALLOENDOPEPTIDASE OMA1, MITOCHONDRIAL"/>
    <property type="match status" value="1"/>
</dbReference>
<dbReference type="AlphaFoldDB" id="A0A409X4P8"/>
<dbReference type="GO" id="GO:0046872">
    <property type="term" value="F:metal ion binding"/>
    <property type="evidence" value="ECO:0007669"/>
    <property type="project" value="UniProtKB-KW"/>
</dbReference>
<evidence type="ECO:0000256" key="5">
    <source>
        <dbReference type="ARBA" id="ARBA00023049"/>
    </source>
</evidence>
<proteinExistence type="inferred from homology"/>
<reference evidence="8 9" key="1">
    <citation type="journal article" date="2018" name="Evol. Lett.">
        <title>Horizontal gene cluster transfer increased hallucinogenic mushroom diversity.</title>
        <authorList>
            <person name="Reynolds H.T."/>
            <person name="Vijayakumar V."/>
            <person name="Gluck-Thaler E."/>
            <person name="Korotkin H.B."/>
            <person name="Matheny P.B."/>
            <person name="Slot J.C."/>
        </authorList>
    </citation>
    <scope>NUCLEOTIDE SEQUENCE [LARGE SCALE GENOMIC DNA]</scope>
    <source>
        <strain evidence="8 9">2631</strain>
    </source>
</reference>
<dbReference type="PANTHER" id="PTHR22726">
    <property type="entry name" value="METALLOENDOPEPTIDASE OMA1"/>
    <property type="match status" value="1"/>
</dbReference>
<accession>A0A409X4P8</accession>
<evidence type="ECO:0000256" key="1">
    <source>
        <dbReference type="ARBA" id="ARBA00022670"/>
    </source>
</evidence>
<keyword evidence="4 6" id="KW-0862">Zinc</keyword>
<comment type="caution">
    <text evidence="8">The sequence shown here is derived from an EMBL/GenBank/DDBJ whole genome shotgun (WGS) entry which is preliminary data.</text>
</comment>
<evidence type="ECO:0000313" key="8">
    <source>
        <dbReference type="EMBL" id="PPQ85697.1"/>
    </source>
</evidence>
<dbReference type="Pfam" id="PF01435">
    <property type="entry name" value="Peptidase_M48"/>
    <property type="match status" value="1"/>
</dbReference>
<dbReference type="GO" id="GO:0004222">
    <property type="term" value="F:metalloendopeptidase activity"/>
    <property type="evidence" value="ECO:0007669"/>
    <property type="project" value="InterPro"/>
</dbReference>
<dbReference type="Gene3D" id="3.30.2010.10">
    <property type="entry name" value="Metalloproteases ('zincins'), catalytic domain"/>
    <property type="match status" value="1"/>
</dbReference>
<dbReference type="CDD" id="cd07331">
    <property type="entry name" value="M48C_Oma1_like"/>
    <property type="match status" value="1"/>
</dbReference>
<dbReference type="OrthoDB" id="7464992at2759"/>
<dbReference type="GO" id="GO:0006515">
    <property type="term" value="P:protein quality control for misfolded or incompletely synthesized proteins"/>
    <property type="evidence" value="ECO:0007669"/>
    <property type="project" value="TreeGrafter"/>
</dbReference>
<dbReference type="InterPro" id="IPR001915">
    <property type="entry name" value="Peptidase_M48"/>
</dbReference>
<name>A0A409X4P8_PSICY</name>
<keyword evidence="9" id="KW-1185">Reference proteome</keyword>
<keyword evidence="2" id="KW-0479">Metal-binding</keyword>
<protein>
    <recommendedName>
        <fullName evidence="7">Peptidase M48 domain-containing protein</fullName>
    </recommendedName>
</protein>
<dbReference type="InterPro" id="IPR051156">
    <property type="entry name" value="Mito/Outer_Membr_Metalloprot"/>
</dbReference>